<sequence>MGTEIDPRNAIFGGTVNEQAFDGMLKLGYRNGHFEANAFYEIFPVIDYKSYGMNLNIVTRPEKIMVPVAGFQISMIQRPWHLYPSLAINAKLEYHFNRWSRFFIYLRGESKLRSDWNDKIVHSGYFGVAYKLTNNK</sequence>
<organism evidence="1 2">
    <name type="scientific">Christiangramia fulva</name>
    <dbReference type="NCBI Taxonomy" id="2126553"/>
    <lineage>
        <taxon>Bacteria</taxon>
        <taxon>Pseudomonadati</taxon>
        <taxon>Bacteroidota</taxon>
        <taxon>Flavobacteriia</taxon>
        <taxon>Flavobacteriales</taxon>
        <taxon>Flavobacteriaceae</taxon>
        <taxon>Christiangramia</taxon>
    </lineage>
</organism>
<dbReference type="AlphaFoldDB" id="A0A2R3ZAD7"/>
<reference evidence="2" key="1">
    <citation type="submission" date="2018-03" db="EMBL/GenBank/DDBJ databases">
        <title>Gramella fulva sp. nov., isolated from a dry surface of tidal flat.</title>
        <authorList>
            <person name="Hwang S.H."/>
            <person name="Hwang W.M."/>
            <person name="Kang K."/>
            <person name="Ahn T.-Y."/>
        </authorList>
    </citation>
    <scope>NUCLEOTIDE SEQUENCE [LARGE SCALE GENOMIC DNA]</scope>
    <source>
        <strain evidence="2">SH35</strain>
    </source>
</reference>
<dbReference type="EMBL" id="CP028136">
    <property type="protein sequence ID" value="AVR47236.1"/>
    <property type="molecule type" value="Genomic_DNA"/>
</dbReference>
<protein>
    <recommendedName>
        <fullName evidence="3">Outer membrane protein beta-barrel domain-containing protein</fullName>
    </recommendedName>
</protein>
<name>A0A2R3ZAD7_9FLAO</name>
<evidence type="ECO:0008006" key="3">
    <source>
        <dbReference type="Google" id="ProtNLM"/>
    </source>
</evidence>
<dbReference type="KEGG" id="grs:C7S20_19365"/>
<keyword evidence="2" id="KW-1185">Reference proteome</keyword>
<evidence type="ECO:0000313" key="1">
    <source>
        <dbReference type="EMBL" id="AVR47236.1"/>
    </source>
</evidence>
<proteinExistence type="predicted"/>
<gene>
    <name evidence="1" type="ORF">C7S20_19365</name>
</gene>
<accession>A0A2R3ZAD7</accession>
<evidence type="ECO:0000313" key="2">
    <source>
        <dbReference type="Proteomes" id="UP000241507"/>
    </source>
</evidence>
<dbReference type="Proteomes" id="UP000241507">
    <property type="component" value="Chromosome"/>
</dbReference>